<organism evidence="6 7">
    <name type="scientific">phage Lak_Megaphage_Sonny</name>
    <dbReference type="NCBI Taxonomy" id="3109229"/>
    <lineage>
        <taxon>Viruses</taxon>
        <taxon>Duplodnaviria</taxon>
        <taxon>Heunggongvirae</taxon>
        <taxon>Uroviricota</taxon>
        <taxon>Caudoviricetes</taxon>
        <taxon>Caudoviricetes code 15 clade</taxon>
    </lineage>
</organism>
<dbReference type="InterPro" id="IPR029054">
    <property type="entry name" value="dUTPase-like"/>
</dbReference>
<evidence type="ECO:0000259" key="5">
    <source>
        <dbReference type="Pfam" id="PF00692"/>
    </source>
</evidence>
<dbReference type="EMBL" id="OR769223">
    <property type="protein sequence ID" value="WQJ53566.1"/>
    <property type="molecule type" value="Genomic_DNA"/>
</dbReference>
<dbReference type="PANTHER" id="PTHR11241:SF0">
    <property type="entry name" value="DEOXYURIDINE 5'-TRIPHOSPHATE NUCLEOTIDOHYDROLASE"/>
    <property type="match status" value="1"/>
</dbReference>
<comment type="similarity">
    <text evidence="1">Belongs to the dUTPase family.</text>
</comment>
<protein>
    <recommendedName>
        <fullName evidence="2">dUTP diphosphatase</fullName>
        <ecNumber evidence="2">3.6.1.23</ecNumber>
    </recommendedName>
</protein>
<dbReference type="InterPro" id="IPR033704">
    <property type="entry name" value="dUTPase_trimeric"/>
</dbReference>
<name>A0ABZ0Z3B8_9CAUD</name>
<dbReference type="Pfam" id="PF00692">
    <property type="entry name" value="dUTPase"/>
    <property type="match status" value="1"/>
</dbReference>
<dbReference type="CDD" id="cd07557">
    <property type="entry name" value="trimeric_dUTPase"/>
    <property type="match status" value="1"/>
</dbReference>
<dbReference type="EC" id="3.6.1.23" evidence="2"/>
<dbReference type="InterPro" id="IPR036157">
    <property type="entry name" value="dUTPase-like_sf"/>
</dbReference>
<evidence type="ECO:0000256" key="2">
    <source>
        <dbReference type="ARBA" id="ARBA00012379"/>
    </source>
</evidence>
<dbReference type="SUPFAM" id="SSF51283">
    <property type="entry name" value="dUTPase-like"/>
    <property type="match status" value="1"/>
</dbReference>
<dbReference type="Proteomes" id="UP001358193">
    <property type="component" value="Segment"/>
</dbReference>
<keyword evidence="4" id="KW-0546">Nucleotide metabolism</keyword>
<evidence type="ECO:0000256" key="3">
    <source>
        <dbReference type="ARBA" id="ARBA00022801"/>
    </source>
</evidence>
<sequence length="192" mass="21339">MKNFIKNIKRSFASDQVDFAKIRQVKTPQRANAHDAGTDFYIPDATAEFVEVLKEKNKDNNLGYVIREDESGNPIMDIRIPAGEQILIPSGIKVNIHNKNSFLIATNKSGIASKKHLVTGACVIDADYQGEIHINLLNVGNEEVIVSTGMKVVQFIHEYFINTEWNEIPVNEYNSIQTSDRGAGGFGSTTLK</sequence>
<dbReference type="Gene3D" id="2.70.40.10">
    <property type="match status" value="1"/>
</dbReference>
<feature type="domain" description="dUTPase-like" evidence="5">
    <location>
        <begin position="77"/>
        <end position="189"/>
    </location>
</feature>
<keyword evidence="3" id="KW-0378">Hydrolase</keyword>
<evidence type="ECO:0000313" key="6">
    <source>
        <dbReference type="EMBL" id="WQJ53566.1"/>
    </source>
</evidence>
<dbReference type="PANTHER" id="PTHR11241">
    <property type="entry name" value="DEOXYURIDINE 5'-TRIPHOSPHATE NUCLEOTIDOHYDROLASE"/>
    <property type="match status" value="1"/>
</dbReference>
<evidence type="ECO:0000313" key="7">
    <source>
        <dbReference type="Proteomes" id="UP001358193"/>
    </source>
</evidence>
<keyword evidence="7" id="KW-1185">Reference proteome</keyword>
<evidence type="ECO:0000256" key="1">
    <source>
        <dbReference type="ARBA" id="ARBA00006581"/>
    </source>
</evidence>
<dbReference type="InterPro" id="IPR008181">
    <property type="entry name" value="dUTPase"/>
</dbReference>
<reference evidence="6 7" key="1">
    <citation type="submission" date="2023-11" db="EMBL/GenBank/DDBJ databases">
        <authorList>
            <person name="Cook R."/>
            <person name="Crisci M."/>
            <person name="Pye H."/>
            <person name="Adriaenssens E."/>
            <person name="Santini J."/>
        </authorList>
    </citation>
    <scope>NUCLEOTIDE SEQUENCE [LARGE SCALE GENOMIC DNA]</scope>
    <source>
        <strain evidence="6">Lak_Megaphage_Sonny</strain>
    </source>
</reference>
<proteinExistence type="inferred from homology"/>
<evidence type="ECO:0000256" key="4">
    <source>
        <dbReference type="ARBA" id="ARBA00023080"/>
    </source>
</evidence>
<accession>A0ABZ0Z3B8</accession>